<feature type="compositionally biased region" description="Low complexity" evidence="7">
    <location>
        <begin position="169"/>
        <end position="183"/>
    </location>
</feature>
<dbReference type="InterPro" id="IPR012677">
    <property type="entry name" value="Nucleotide-bd_a/b_plait_sf"/>
</dbReference>
<dbReference type="InterPro" id="IPR035979">
    <property type="entry name" value="RBD_domain_sf"/>
</dbReference>
<feature type="region of interest" description="Disordered" evidence="7">
    <location>
        <begin position="154"/>
        <end position="212"/>
    </location>
</feature>
<comment type="caution">
    <text evidence="9">The sequence shown here is derived from an EMBL/GenBank/DDBJ whole genome shotgun (WGS) entry which is preliminary data.</text>
</comment>
<feature type="region of interest" description="Disordered" evidence="7">
    <location>
        <begin position="1"/>
        <end position="30"/>
    </location>
</feature>
<keyword evidence="2 5" id="KW-0396">Initiation factor</keyword>
<proteinExistence type="inferred from homology"/>
<dbReference type="InterPro" id="IPR024675">
    <property type="entry name" value="eIF3g_N"/>
</dbReference>
<dbReference type="PIRSF" id="PIRSF037949">
    <property type="entry name" value="Transl_init_eIF-3_RNA-bind"/>
    <property type="match status" value="1"/>
</dbReference>
<evidence type="ECO:0000256" key="4">
    <source>
        <dbReference type="ARBA" id="ARBA00022917"/>
    </source>
</evidence>
<evidence type="ECO:0000259" key="8">
    <source>
        <dbReference type="PROSITE" id="PS50102"/>
    </source>
</evidence>
<comment type="subcellular location">
    <subcellularLocation>
        <location evidence="5">Cytoplasm</location>
    </subcellularLocation>
</comment>
<dbReference type="PROSITE" id="PS50102">
    <property type="entry name" value="RRM"/>
    <property type="match status" value="1"/>
</dbReference>
<feature type="domain" description="RRM" evidence="8">
    <location>
        <begin position="214"/>
        <end position="292"/>
    </location>
</feature>
<name>A0ABR1F6L2_9ASCO</name>
<dbReference type="RefSeq" id="XP_064768510.1">
    <property type="nucleotide sequence ID" value="XM_064912567.1"/>
</dbReference>
<keyword evidence="4 5" id="KW-0648">Protein biosynthesis</keyword>
<comment type="function">
    <text evidence="5">RNA-binding component of the eukaryotic translation initiation factor 3 (eIF-3) complex, which is involved in protein synthesis of a specialized repertoire of mRNAs and, together with other initiation factors, stimulates binding of mRNA and methionyl-tRNAi to the 40S ribosome. The eIF-3 complex specifically targets and initiates translation of a subset of mRNAs involved in cell proliferation. This subunit can bind 18S rRNA.</text>
</comment>
<keyword evidence="3 6" id="KW-0694">RNA-binding</keyword>
<comment type="subunit">
    <text evidence="5">Component of the eukaryotic translation initiation factor 3 (eIF-3) complex.</text>
</comment>
<dbReference type="Gene3D" id="3.30.70.330">
    <property type="match status" value="1"/>
</dbReference>
<dbReference type="SUPFAM" id="SSF54928">
    <property type="entry name" value="RNA-binding domain, RBD"/>
    <property type="match status" value="1"/>
</dbReference>
<dbReference type="CDD" id="cd12408">
    <property type="entry name" value="RRM_eIF3G_like"/>
    <property type="match status" value="1"/>
</dbReference>
<dbReference type="InterPro" id="IPR000504">
    <property type="entry name" value="RRM_dom"/>
</dbReference>
<sequence>MPDIATKPSTTNWADDDDDNGFPAPLVTVNPDGTKTVISYRVNEAGKKVKVTQKIKTTTQKETVNPDVAARKRWAKFGLERGSRPGPDAATTSVGENTPLKLIIGWKESKEEEVKVSAKESAKAKAITCRTCGGEHFTSRCPYKDRLPSADVVVDSATPSPRAGTPEPAAAASSGSSRALKSAYVPPHLRNRGSGAPMGEGEKMGGYKERDDSTTLRVSNIGEDAEEHDLELLFGRFGRLQRIFLAKDRDTGRSKGFAFISYTTIKDAQDACNRLNGYGFQNLILRVEFSQRKPNA</sequence>
<evidence type="ECO:0000256" key="7">
    <source>
        <dbReference type="SAM" id="MobiDB-lite"/>
    </source>
</evidence>
<evidence type="ECO:0000256" key="1">
    <source>
        <dbReference type="ARBA" id="ARBA00022490"/>
    </source>
</evidence>
<dbReference type="SMART" id="SM00360">
    <property type="entry name" value="RRM"/>
    <property type="match status" value="1"/>
</dbReference>
<dbReference type="Pfam" id="PF00076">
    <property type="entry name" value="RRM_1"/>
    <property type="match status" value="1"/>
</dbReference>
<keyword evidence="1 5" id="KW-0963">Cytoplasm</keyword>
<dbReference type="HAMAP" id="MF_03006">
    <property type="entry name" value="eIF3g"/>
    <property type="match status" value="1"/>
</dbReference>
<dbReference type="EMBL" id="JBBJBU010000005">
    <property type="protein sequence ID" value="KAK7205477.1"/>
    <property type="molecule type" value="Genomic_DNA"/>
</dbReference>
<accession>A0ABR1F6L2</accession>
<evidence type="ECO:0000256" key="6">
    <source>
        <dbReference type="PROSITE-ProRule" id="PRU00176"/>
    </source>
</evidence>
<gene>
    <name evidence="5" type="primary">TIF35</name>
    <name evidence="9" type="ORF">BZA70DRAFT_278221</name>
</gene>
<protein>
    <recommendedName>
        <fullName evidence="5">Eukaryotic translation initiation factor 3 subunit G</fullName>
        <shortName evidence="5">eIF3g</shortName>
    </recommendedName>
    <alternativeName>
        <fullName evidence="5">Eukaryotic translation initiation factor 3 RNA-binding subunit</fullName>
        <shortName evidence="5">eIF-3 RNA-binding subunit</shortName>
    </alternativeName>
    <alternativeName>
        <fullName evidence="5">Translation initiation factor eIF3 p33 subunit homolog</fullName>
        <shortName evidence="5">eIF3 p33 homolog</shortName>
    </alternativeName>
</protein>
<dbReference type="GeneID" id="90038079"/>
<evidence type="ECO:0000256" key="3">
    <source>
        <dbReference type="ARBA" id="ARBA00022884"/>
    </source>
</evidence>
<evidence type="ECO:0000313" key="9">
    <source>
        <dbReference type="EMBL" id="KAK7205477.1"/>
    </source>
</evidence>
<organism evidence="9 10">
    <name type="scientific">Myxozyma melibiosi</name>
    <dbReference type="NCBI Taxonomy" id="54550"/>
    <lineage>
        <taxon>Eukaryota</taxon>
        <taxon>Fungi</taxon>
        <taxon>Dikarya</taxon>
        <taxon>Ascomycota</taxon>
        <taxon>Saccharomycotina</taxon>
        <taxon>Lipomycetes</taxon>
        <taxon>Lipomycetales</taxon>
        <taxon>Lipomycetaceae</taxon>
        <taxon>Myxozyma</taxon>
    </lineage>
</organism>
<dbReference type="GO" id="GO:0003743">
    <property type="term" value="F:translation initiation factor activity"/>
    <property type="evidence" value="ECO:0007669"/>
    <property type="project" value="UniProtKB-KW"/>
</dbReference>
<dbReference type="Proteomes" id="UP001498771">
    <property type="component" value="Unassembled WGS sequence"/>
</dbReference>
<dbReference type="CDD" id="cd12933">
    <property type="entry name" value="eIF3G"/>
    <property type="match status" value="1"/>
</dbReference>
<dbReference type="PANTHER" id="PTHR10352">
    <property type="entry name" value="EUKARYOTIC TRANSLATION INITIATION FACTOR 3 SUBUNIT G"/>
    <property type="match status" value="1"/>
</dbReference>
<keyword evidence="10" id="KW-1185">Reference proteome</keyword>
<evidence type="ECO:0000313" key="10">
    <source>
        <dbReference type="Proteomes" id="UP001498771"/>
    </source>
</evidence>
<evidence type="ECO:0000256" key="2">
    <source>
        <dbReference type="ARBA" id="ARBA00022540"/>
    </source>
</evidence>
<reference evidence="9 10" key="1">
    <citation type="submission" date="2024-03" db="EMBL/GenBank/DDBJ databases">
        <title>Genome-scale model development and genomic sequencing of the oleaginous clade Lipomyces.</title>
        <authorList>
            <consortium name="Lawrence Berkeley National Laboratory"/>
            <person name="Czajka J.J."/>
            <person name="Han Y."/>
            <person name="Kim J."/>
            <person name="Mondo S.J."/>
            <person name="Hofstad B.A."/>
            <person name="Robles A."/>
            <person name="Haridas S."/>
            <person name="Riley R."/>
            <person name="LaButti K."/>
            <person name="Pangilinan J."/>
            <person name="Andreopoulos W."/>
            <person name="Lipzen A."/>
            <person name="Yan J."/>
            <person name="Wang M."/>
            <person name="Ng V."/>
            <person name="Grigoriev I.V."/>
            <person name="Spatafora J.W."/>
            <person name="Magnuson J.K."/>
            <person name="Baker S.E."/>
            <person name="Pomraning K.R."/>
        </authorList>
    </citation>
    <scope>NUCLEOTIDE SEQUENCE [LARGE SCALE GENOMIC DNA]</scope>
    <source>
        <strain evidence="9 10">Phaff 52-87</strain>
    </source>
</reference>
<dbReference type="InterPro" id="IPR017334">
    <property type="entry name" value="eIF3_g"/>
</dbReference>
<comment type="similarity">
    <text evidence="5">Belongs to the eIF-3 subunit G family.</text>
</comment>
<evidence type="ECO:0000256" key="5">
    <source>
        <dbReference type="HAMAP-Rule" id="MF_03006"/>
    </source>
</evidence>
<dbReference type="InterPro" id="IPR034240">
    <property type="entry name" value="eIF3G_RRM"/>
</dbReference>
<dbReference type="Pfam" id="PF12353">
    <property type="entry name" value="eIF3g"/>
    <property type="match status" value="1"/>
</dbReference>
<feature type="compositionally biased region" description="Basic and acidic residues" evidence="7">
    <location>
        <begin position="200"/>
        <end position="212"/>
    </location>
</feature>